<name>A0A218WGJ9_PUNGR</name>
<dbReference type="Proteomes" id="UP000197138">
    <property type="component" value="Unassembled WGS sequence"/>
</dbReference>
<proteinExistence type="predicted"/>
<protein>
    <submittedName>
        <fullName evidence="2">Uncharacterized protein</fullName>
    </submittedName>
</protein>
<dbReference type="EMBL" id="MTKT01004312">
    <property type="protein sequence ID" value="OWM71806.1"/>
    <property type="molecule type" value="Genomic_DNA"/>
</dbReference>
<feature type="region of interest" description="Disordered" evidence="1">
    <location>
        <begin position="61"/>
        <end position="121"/>
    </location>
</feature>
<reference evidence="3" key="1">
    <citation type="journal article" date="2017" name="Plant J.">
        <title>The pomegranate (Punica granatum L.) genome and the genomics of punicalagin biosynthesis.</title>
        <authorList>
            <person name="Qin G."/>
            <person name="Xu C."/>
            <person name="Ming R."/>
            <person name="Tang H."/>
            <person name="Guyot R."/>
            <person name="Kramer E.M."/>
            <person name="Hu Y."/>
            <person name="Yi X."/>
            <person name="Qi Y."/>
            <person name="Xu X."/>
            <person name="Gao Z."/>
            <person name="Pan H."/>
            <person name="Jian J."/>
            <person name="Tian Y."/>
            <person name="Yue Z."/>
            <person name="Xu Y."/>
        </authorList>
    </citation>
    <scope>NUCLEOTIDE SEQUENCE [LARGE SCALE GENOMIC DNA]</scope>
    <source>
        <strain evidence="3">cv. Dabenzi</strain>
    </source>
</reference>
<gene>
    <name evidence="2" type="ORF">CDL15_Pgr020683</name>
</gene>
<evidence type="ECO:0000256" key="1">
    <source>
        <dbReference type="SAM" id="MobiDB-lite"/>
    </source>
</evidence>
<evidence type="ECO:0000313" key="2">
    <source>
        <dbReference type="EMBL" id="OWM71806.1"/>
    </source>
</evidence>
<evidence type="ECO:0000313" key="3">
    <source>
        <dbReference type="Proteomes" id="UP000197138"/>
    </source>
</evidence>
<dbReference type="AlphaFoldDB" id="A0A218WGJ9"/>
<sequence length="121" mass="13839">MGWGRKAWSTEKSEGEPSEEWTNKESRKRRSWHCGTIHHRIAEAPKCAQYGTLKIPLGAKVTNDTSERTPETSCLSRDTPIPHRRLFRRGSGRPDPLTSKRHPETGLQAHRDHQGRGTSFR</sequence>
<feature type="compositionally biased region" description="Basic and acidic residues" evidence="1">
    <location>
        <begin position="101"/>
        <end position="115"/>
    </location>
</feature>
<organism evidence="2 3">
    <name type="scientific">Punica granatum</name>
    <name type="common">Pomegranate</name>
    <dbReference type="NCBI Taxonomy" id="22663"/>
    <lineage>
        <taxon>Eukaryota</taxon>
        <taxon>Viridiplantae</taxon>
        <taxon>Streptophyta</taxon>
        <taxon>Embryophyta</taxon>
        <taxon>Tracheophyta</taxon>
        <taxon>Spermatophyta</taxon>
        <taxon>Magnoliopsida</taxon>
        <taxon>eudicotyledons</taxon>
        <taxon>Gunneridae</taxon>
        <taxon>Pentapetalae</taxon>
        <taxon>rosids</taxon>
        <taxon>malvids</taxon>
        <taxon>Myrtales</taxon>
        <taxon>Lythraceae</taxon>
        <taxon>Punica</taxon>
    </lineage>
</organism>
<feature type="region of interest" description="Disordered" evidence="1">
    <location>
        <begin position="1"/>
        <end position="31"/>
    </location>
</feature>
<comment type="caution">
    <text evidence="2">The sequence shown here is derived from an EMBL/GenBank/DDBJ whole genome shotgun (WGS) entry which is preliminary data.</text>
</comment>
<feature type="compositionally biased region" description="Basic residues" evidence="1">
    <location>
        <begin position="82"/>
        <end position="91"/>
    </location>
</feature>
<accession>A0A218WGJ9</accession>
<feature type="compositionally biased region" description="Basic and acidic residues" evidence="1">
    <location>
        <begin position="8"/>
        <end position="25"/>
    </location>
</feature>